<dbReference type="AlphaFoldDB" id="A0A918VTM6"/>
<comment type="caution">
    <text evidence="1">The sequence shown here is derived from an EMBL/GenBank/DDBJ whole genome shotgun (WGS) entry which is preliminary data.</text>
</comment>
<dbReference type="RefSeq" id="WP_189602576.1">
    <property type="nucleotide sequence ID" value="NZ_BMXB01000001.1"/>
</dbReference>
<name>A0A918VTM6_9FLAO</name>
<dbReference type="Proteomes" id="UP000610456">
    <property type="component" value="Unassembled WGS sequence"/>
</dbReference>
<protein>
    <recommendedName>
        <fullName evidence="3">Lipoprotein</fullName>
    </recommendedName>
</protein>
<evidence type="ECO:0000313" key="1">
    <source>
        <dbReference type="EMBL" id="GHA22989.1"/>
    </source>
</evidence>
<proteinExistence type="predicted"/>
<accession>A0A918VTM6</accession>
<keyword evidence="2" id="KW-1185">Reference proteome</keyword>
<dbReference type="PROSITE" id="PS51257">
    <property type="entry name" value="PROKAR_LIPOPROTEIN"/>
    <property type="match status" value="1"/>
</dbReference>
<evidence type="ECO:0008006" key="3">
    <source>
        <dbReference type="Google" id="ProtNLM"/>
    </source>
</evidence>
<reference evidence="1" key="1">
    <citation type="journal article" date="2014" name="Int. J. Syst. Evol. Microbiol.">
        <title>Complete genome sequence of Corynebacterium casei LMG S-19264T (=DSM 44701T), isolated from a smear-ripened cheese.</title>
        <authorList>
            <consortium name="US DOE Joint Genome Institute (JGI-PGF)"/>
            <person name="Walter F."/>
            <person name="Albersmeier A."/>
            <person name="Kalinowski J."/>
            <person name="Ruckert C."/>
        </authorList>
    </citation>
    <scope>NUCLEOTIDE SEQUENCE</scope>
    <source>
        <strain evidence="1">KCTC 12719</strain>
    </source>
</reference>
<evidence type="ECO:0000313" key="2">
    <source>
        <dbReference type="Proteomes" id="UP000610456"/>
    </source>
</evidence>
<organism evidence="1 2">
    <name type="scientific">Salinimicrobium marinum</name>
    <dbReference type="NCBI Taxonomy" id="680283"/>
    <lineage>
        <taxon>Bacteria</taxon>
        <taxon>Pseudomonadati</taxon>
        <taxon>Bacteroidota</taxon>
        <taxon>Flavobacteriia</taxon>
        <taxon>Flavobacteriales</taxon>
        <taxon>Flavobacteriaceae</taxon>
        <taxon>Salinimicrobium</taxon>
    </lineage>
</organism>
<gene>
    <name evidence="1" type="ORF">GCM10007103_00060</name>
</gene>
<reference evidence="1" key="2">
    <citation type="submission" date="2020-09" db="EMBL/GenBank/DDBJ databases">
        <authorList>
            <person name="Sun Q."/>
            <person name="Kim S."/>
        </authorList>
    </citation>
    <scope>NUCLEOTIDE SEQUENCE</scope>
    <source>
        <strain evidence="1">KCTC 12719</strain>
    </source>
</reference>
<dbReference type="EMBL" id="BMXB01000001">
    <property type="protein sequence ID" value="GHA22989.1"/>
    <property type="molecule type" value="Genomic_DNA"/>
</dbReference>
<sequence>MELKKFSFLVIAGILLSSCCEEAIVASFKLNEAEKNLIPFTEFSRLRYEDQDGLQVVGLTQPRESKLSVESHGPESCDATEYEKVSNFIGFEDKDFVFQLTLEKWSDLLLFELYKGILDTPSREFFSLTCEGFSGFRKELFVDVSVGEFDFQNVLIFNDCTGISEVNRIIYSKEKGIEFIEYDNGNYLKLES</sequence>